<comment type="function">
    <text evidence="3">Required for formate dehydrogenase (FDH) activity. Acts as a sulfur carrier protein that transfers sulfur from IscS to the molybdenum cofactor prior to its insertion into FDH.</text>
</comment>
<comment type="caution">
    <text evidence="4">The sequence shown here is derived from an EMBL/GenBank/DDBJ whole genome shotgun (WGS) entry which is preliminary data.</text>
</comment>
<dbReference type="GO" id="GO:0097163">
    <property type="term" value="F:sulfur carrier activity"/>
    <property type="evidence" value="ECO:0007669"/>
    <property type="project" value="UniProtKB-UniRule"/>
</dbReference>
<dbReference type="Gene3D" id="3.10.20.10">
    <property type="match status" value="1"/>
</dbReference>
<dbReference type="InterPro" id="IPR016193">
    <property type="entry name" value="Cytidine_deaminase-like"/>
</dbReference>
<dbReference type="GO" id="GO:0006777">
    <property type="term" value="P:Mo-molybdopterin cofactor biosynthetic process"/>
    <property type="evidence" value="ECO:0007669"/>
    <property type="project" value="UniProtKB-UniRule"/>
</dbReference>
<evidence type="ECO:0000256" key="3">
    <source>
        <dbReference type="HAMAP-Rule" id="MF_00187"/>
    </source>
</evidence>
<dbReference type="GO" id="GO:0016783">
    <property type="term" value="F:sulfurtransferase activity"/>
    <property type="evidence" value="ECO:0007669"/>
    <property type="project" value="InterPro"/>
</dbReference>
<protein>
    <recommendedName>
        <fullName evidence="3">Sulfur carrier protein FdhD</fullName>
    </recommendedName>
</protein>
<dbReference type="SUPFAM" id="SSF53927">
    <property type="entry name" value="Cytidine deaminase-like"/>
    <property type="match status" value="1"/>
</dbReference>
<dbReference type="Proteomes" id="UP000282125">
    <property type="component" value="Unassembled WGS sequence"/>
</dbReference>
<dbReference type="PIRSF" id="PIRSF015626">
    <property type="entry name" value="FdhD"/>
    <property type="match status" value="1"/>
</dbReference>
<dbReference type="RefSeq" id="WP_124965072.1">
    <property type="nucleotide sequence ID" value="NZ_RRAZ01000014.1"/>
</dbReference>
<gene>
    <name evidence="3 4" type="primary">fdhD</name>
    <name evidence="4" type="ORF">EG244_11150</name>
</gene>
<dbReference type="PANTHER" id="PTHR30592">
    <property type="entry name" value="FORMATE DEHYDROGENASE"/>
    <property type="match status" value="1"/>
</dbReference>
<keyword evidence="5" id="KW-1185">Reference proteome</keyword>
<feature type="active site" description="Cysteine persulfide intermediate" evidence="3">
    <location>
        <position position="99"/>
    </location>
</feature>
<dbReference type="OrthoDB" id="3197277at2"/>
<name>A0A3P3DJ58_9RHOB</name>
<dbReference type="HAMAP" id="MF_00187">
    <property type="entry name" value="FdhD"/>
    <property type="match status" value="1"/>
</dbReference>
<reference evidence="4 5" key="1">
    <citation type="submission" date="2018-11" db="EMBL/GenBank/DDBJ databases">
        <title>Gemmobacter sp. nov., YIM 102744-1 draft genome.</title>
        <authorList>
            <person name="Li G."/>
            <person name="Jiang Y."/>
        </authorList>
    </citation>
    <scope>NUCLEOTIDE SEQUENCE [LARGE SCALE GENOMIC DNA]</scope>
    <source>
        <strain evidence="4 5">YIM 102744-1</strain>
    </source>
</reference>
<accession>A0A3P3DJ58</accession>
<keyword evidence="4" id="KW-0808">Transferase</keyword>
<dbReference type="GO" id="GO:0005737">
    <property type="term" value="C:cytoplasm"/>
    <property type="evidence" value="ECO:0007669"/>
    <property type="project" value="UniProtKB-SubCell"/>
</dbReference>
<dbReference type="Pfam" id="PF02634">
    <property type="entry name" value="FdhD-NarQ"/>
    <property type="match status" value="1"/>
</dbReference>
<dbReference type="AlphaFoldDB" id="A0A3P3DJ58"/>
<keyword evidence="2 3" id="KW-0501">Molybdenum cofactor biosynthesis</keyword>
<sequence>MTGRMRFGSPRPPRSLAPEVPVALVYDGATMAVMMASPMDAVDFAYGFSLSEGICAVEDIAEVEPVEEGGGLDLRIWLRPGAQLRQSLARQMRPGPVGCGICGRESLAEALRDLPPLPLPDFSLSAEGVLQAVQALPALQLHHQATRAMHAAAFWDGGRLTTLREDVGRHNALDKLAGALVRQGADLRQGAVLMTSRISVDLVQKAAALRVPVLIGLSAATDGAVARARSLGLTLIANAGAEGFDLFSAPERVKGEFSHVS</sequence>
<dbReference type="EMBL" id="RRAZ01000014">
    <property type="protein sequence ID" value="RRH74301.1"/>
    <property type="molecule type" value="Genomic_DNA"/>
</dbReference>
<comment type="caution">
    <text evidence="3">Lacks conserved residue(s) required for the propagation of feature annotation.</text>
</comment>
<dbReference type="PANTHER" id="PTHR30592:SF1">
    <property type="entry name" value="SULFUR CARRIER PROTEIN FDHD"/>
    <property type="match status" value="1"/>
</dbReference>
<proteinExistence type="inferred from homology"/>
<evidence type="ECO:0000256" key="2">
    <source>
        <dbReference type="ARBA" id="ARBA00023150"/>
    </source>
</evidence>
<keyword evidence="1 3" id="KW-0963">Cytoplasm</keyword>
<dbReference type="NCBIfam" id="TIGR00129">
    <property type="entry name" value="fdhD_narQ"/>
    <property type="match status" value="1"/>
</dbReference>
<evidence type="ECO:0000313" key="5">
    <source>
        <dbReference type="Proteomes" id="UP000282125"/>
    </source>
</evidence>
<comment type="subcellular location">
    <subcellularLocation>
        <location evidence="3">Cytoplasm</location>
    </subcellularLocation>
</comment>
<dbReference type="InterPro" id="IPR003786">
    <property type="entry name" value="FdhD"/>
</dbReference>
<evidence type="ECO:0000256" key="1">
    <source>
        <dbReference type="ARBA" id="ARBA00022490"/>
    </source>
</evidence>
<comment type="similarity">
    <text evidence="3">Belongs to the FdhD family.</text>
</comment>
<organism evidence="4 5">
    <name type="scientific">Falsigemmobacter faecalis</name>
    <dbReference type="NCBI Taxonomy" id="2488730"/>
    <lineage>
        <taxon>Bacteria</taxon>
        <taxon>Pseudomonadati</taxon>
        <taxon>Pseudomonadota</taxon>
        <taxon>Alphaproteobacteria</taxon>
        <taxon>Rhodobacterales</taxon>
        <taxon>Paracoccaceae</taxon>
        <taxon>Falsigemmobacter</taxon>
    </lineage>
</organism>
<dbReference type="Gene3D" id="3.40.140.10">
    <property type="entry name" value="Cytidine Deaminase, domain 2"/>
    <property type="match status" value="1"/>
</dbReference>
<evidence type="ECO:0000313" key="4">
    <source>
        <dbReference type="EMBL" id="RRH74301.1"/>
    </source>
</evidence>